<dbReference type="AlphaFoldDB" id="A0A6J4M3N5"/>
<comment type="cofactor">
    <cofactor evidence="1">
        <name>FAD</name>
        <dbReference type="ChEBI" id="CHEBI:57692"/>
    </cofactor>
</comment>
<dbReference type="GO" id="GO:0047545">
    <property type="term" value="F:(S)-2-hydroxyglutarate dehydrogenase activity"/>
    <property type="evidence" value="ECO:0007669"/>
    <property type="project" value="TreeGrafter"/>
</dbReference>
<dbReference type="PANTHER" id="PTHR43104:SF4">
    <property type="entry name" value="L-2-HYDROXYGLUTARATE DEHYDROGENASE, MITOCHONDRIAL"/>
    <property type="match status" value="1"/>
</dbReference>
<sequence length="185" mass="19357">MDVLVIGAGVVGLACARALALRGHSVIVAEATGGIGNGISSRNSEVIHAGMYYPAGSLRARHCVGGRRMLYDYCRSHGVAHRKCGKLIVATNELERAKIDGIFEQGFANGVEGLSHIDGEEARALEPNLSCVEAVLSAETGIVDSHALMLALQGDLEDRGGMIAFNAPIERIAREGGGWEASFGG</sequence>
<reference evidence="7" key="1">
    <citation type="submission" date="2020-02" db="EMBL/GenBank/DDBJ databases">
        <authorList>
            <person name="Meier V. D."/>
        </authorList>
    </citation>
    <scope>NUCLEOTIDE SEQUENCE</scope>
    <source>
        <strain evidence="7">AVDCRST_MAG90</strain>
    </source>
</reference>
<dbReference type="GO" id="GO:0019145">
    <property type="term" value="F:aminobutyraldehyde dehydrogenase (NAD+) activity"/>
    <property type="evidence" value="ECO:0007669"/>
    <property type="project" value="UniProtKB-EC"/>
</dbReference>
<evidence type="ECO:0000256" key="2">
    <source>
        <dbReference type="ARBA" id="ARBA00022630"/>
    </source>
</evidence>
<feature type="non-terminal residue" evidence="7">
    <location>
        <position position="185"/>
    </location>
</feature>
<evidence type="ECO:0000256" key="3">
    <source>
        <dbReference type="ARBA" id="ARBA00022827"/>
    </source>
</evidence>
<dbReference type="InterPro" id="IPR006076">
    <property type="entry name" value="FAD-dep_OxRdtase"/>
</dbReference>
<dbReference type="PANTHER" id="PTHR43104">
    <property type="entry name" value="L-2-HYDROXYGLUTARATE DEHYDROGENASE, MITOCHONDRIAL"/>
    <property type="match status" value="1"/>
</dbReference>
<name>A0A6J4M3N5_9HYPH</name>
<dbReference type="Gene3D" id="3.50.50.60">
    <property type="entry name" value="FAD/NAD(P)-binding domain"/>
    <property type="match status" value="2"/>
</dbReference>
<organism evidence="7">
    <name type="scientific">uncultured Microvirga sp</name>
    <dbReference type="NCBI Taxonomy" id="412392"/>
    <lineage>
        <taxon>Bacteria</taxon>
        <taxon>Pseudomonadati</taxon>
        <taxon>Pseudomonadota</taxon>
        <taxon>Alphaproteobacteria</taxon>
        <taxon>Hyphomicrobiales</taxon>
        <taxon>Methylobacteriaceae</taxon>
        <taxon>Microvirga</taxon>
        <taxon>environmental samples</taxon>
    </lineage>
</organism>
<dbReference type="EC" id="1.2.1.19" evidence="7"/>
<evidence type="ECO:0000256" key="4">
    <source>
        <dbReference type="ARBA" id="ARBA00023002"/>
    </source>
</evidence>
<keyword evidence="2" id="KW-0285">Flavoprotein</keyword>
<dbReference type="SUPFAM" id="SSF51905">
    <property type="entry name" value="FAD/NAD(P)-binding domain"/>
    <property type="match status" value="1"/>
</dbReference>
<accession>A0A6J4M3N5</accession>
<evidence type="ECO:0000259" key="6">
    <source>
        <dbReference type="Pfam" id="PF01266"/>
    </source>
</evidence>
<feature type="domain" description="FAD dependent oxidoreductase" evidence="6">
    <location>
        <begin position="2"/>
        <end position="181"/>
    </location>
</feature>
<comment type="similarity">
    <text evidence="5">Belongs to the L2HGDH family.</text>
</comment>
<gene>
    <name evidence="7" type="ORF">AVDCRST_MAG90-2309</name>
</gene>
<dbReference type="EMBL" id="CADCUC010000462">
    <property type="protein sequence ID" value="CAA9348739.1"/>
    <property type="molecule type" value="Genomic_DNA"/>
</dbReference>
<dbReference type="Pfam" id="PF01266">
    <property type="entry name" value="DAO"/>
    <property type="match status" value="1"/>
</dbReference>
<keyword evidence="3" id="KW-0274">FAD</keyword>
<protein>
    <submittedName>
        <fullName evidence="7">Aminobutyraldehyde dehydrogenase</fullName>
        <ecNumber evidence="7">1.2.1.19</ecNumber>
    </submittedName>
</protein>
<dbReference type="InterPro" id="IPR036188">
    <property type="entry name" value="FAD/NAD-bd_sf"/>
</dbReference>
<proteinExistence type="inferred from homology"/>
<evidence type="ECO:0000313" key="7">
    <source>
        <dbReference type="EMBL" id="CAA9348739.1"/>
    </source>
</evidence>
<keyword evidence="4 7" id="KW-0560">Oxidoreductase</keyword>
<evidence type="ECO:0000256" key="5">
    <source>
        <dbReference type="ARBA" id="ARBA00037941"/>
    </source>
</evidence>
<evidence type="ECO:0000256" key="1">
    <source>
        <dbReference type="ARBA" id="ARBA00001974"/>
    </source>
</evidence>